<comment type="caution">
    <text evidence="1">The sequence shown here is derived from an EMBL/GenBank/DDBJ whole genome shotgun (WGS) entry which is preliminary data.</text>
</comment>
<dbReference type="EMBL" id="JAUEPR010000009">
    <property type="protein sequence ID" value="KAK0480610.1"/>
    <property type="molecule type" value="Genomic_DNA"/>
</dbReference>
<evidence type="ECO:0000313" key="2">
    <source>
        <dbReference type="Proteomes" id="UP001175227"/>
    </source>
</evidence>
<proteinExistence type="predicted"/>
<reference evidence="1" key="1">
    <citation type="submission" date="2023-06" db="EMBL/GenBank/DDBJ databases">
        <authorList>
            <consortium name="Lawrence Berkeley National Laboratory"/>
            <person name="Ahrendt S."/>
            <person name="Sahu N."/>
            <person name="Indic B."/>
            <person name="Wong-Bajracharya J."/>
            <person name="Merenyi Z."/>
            <person name="Ke H.-M."/>
            <person name="Monk M."/>
            <person name="Kocsube S."/>
            <person name="Drula E."/>
            <person name="Lipzen A."/>
            <person name="Balint B."/>
            <person name="Henrissat B."/>
            <person name="Andreopoulos B."/>
            <person name="Martin F.M."/>
            <person name="Harder C.B."/>
            <person name="Rigling D."/>
            <person name="Ford K.L."/>
            <person name="Foster G.D."/>
            <person name="Pangilinan J."/>
            <person name="Papanicolaou A."/>
            <person name="Barry K."/>
            <person name="LaButti K."/>
            <person name="Viragh M."/>
            <person name="Koriabine M."/>
            <person name="Yan M."/>
            <person name="Riley R."/>
            <person name="Champramary S."/>
            <person name="Plett K.L."/>
            <person name="Tsai I.J."/>
            <person name="Slot J."/>
            <person name="Sipos G."/>
            <person name="Plett J."/>
            <person name="Nagy L.G."/>
            <person name="Grigoriev I.V."/>
        </authorList>
    </citation>
    <scope>NUCLEOTIDE SEQUENCE</scope>
    <source>
        <strain evidence="1">ICMP 16352</strain>
    </source>
</reference>
<sequence>MVTWNLALSVIEGVAARGELHRLYIPPYGDCAPEMPQGRQDALSSALKSLYPRSQGLVPGGADHRFSLPGTLLNAKDLLRVLCFLKRRDYGRKFTMLVFY</sequence>
<name>A0AA39PAG1_9AGAR</name>
<accession>A0AA39PAG1</accession>
<organism evidence="1 2">
    <name type="scientific">Armillaria novae-zelandiae</name>
    <dbReference type="NCBI Taxonomy" id="153914"/>
    <lineage>
        <taxon>Eukaryota</taxon>
        <taxon>Fungi</taxon>
        <taxon>Dikarya</taxon>
        <taxon>Basidiomycota</taxon>
        <taxon>Agaricomycotina</taxon>
        <taxon>Agaricomycetes</taxon>
        <taxon>Agaricomycetidae</taxon>
        <taxon>Agaricales</taxon>
        <taxon>Marasmiineae</taxon>
        <taxon>Physalacriaceae</taxon>
        <taxon>Armillaria</taxon>
    </lineage>
</organism>
<gene>
    <name evidence="1" type="ORF">IW261DRAFT_1129557</name>
</gene>
<keyword evidence="2" id="KW-1185">Reference proteome</keyword>
<dbReference type="AlphaFoldDB" id="A0AA39PAG1"/>
<protein>
    <submittedName>
        <fullName evidence="1">Uncharacterized protein</fullName>
    </submittedName>
</protein>
<dbReference type="Proteomes" id="UP001175227">
    <property type="component" value="Unassembled WGS sequence"/>
</dbReference>
<evidence type="ECO:0000313" key="1">
    <source>
        <dbReference type="EMBL" id="KAK0480610.1"/>
    </source>
</evidence>